<dbReference type="Pfam" id="PF08424">
    <property type="entry name" value="NRDE-2"/>
    <property type="match status" value="1"/>
</dbReference>
<dbReference type="InterPro" id="IPR011990">
    <property type="entry name" value="TPR-like_helical_dom_sf"/>
</dbReference>
<evidence type="ECO:0000256" key="3">
    <source>
        <dbReference type="ARBA" id="ARBA00023242"/>
    </source>
</evidence>
<dbReference type="InterPro" id="IPR013633">
    <property type="entry name" value="NRDE-2"/>
</dbReference>
<name>A0ABM0MV09_SACKO</name>
<feature type="compositionally biased region" description="Basic residues" evidence="4">
    <location>
        <begin position="158"/>
        <end position="171"/>
    </location>
</feature>
<dbReference type="Proteomes" id="UP000694865">
    <property type="component" value="Unplaced"/>
</dbReference>
<accession>A0ABM0MV09</accession>
<evidence type="ECO:0000313" key="5">
    <source>
        <dbReference type="Proteomes" id="UP000694865"/>
    </source>
</evidence>
<keyword evidence="3" id="KW-0539">Nucleus</keyword>
<sequence length="1335" mass="154795">MFTSHNSLRMVHVKMADDGNRATSPRPLFPIEGISFTSNVSSSIRSIFPSVGAPSIDKVEKAQTSKPGAGNFDWLYNDSFEPKDALKIAHLHKERTETERESASEVEERVKQTESQLDHYDTSNNESVQDRHYVVKKRKFHSHGRFSSDETHSNFETKKRKHKKQSKKKNRHSSESSDTADHDRRRKHKKSHHKKQKKHHRKSPVIKQHIVSEPLKPETNWVEETVLKPEDAFRIDVKGDKNNRAFQSLYYLDTARYHSQHRLCLGLGKKQSIKWTDSDKVQKKKKNNSDRYYGKHAVSLLNDDNLRLLDLSKPKFESKPGGHSQSGRMTYIPLGISMVEITTVTPQQRSIYLVDPLGIHDAATQQYLQGVMQKKDISEVLEDKETETRSELIKKKTTEFNKMTHESPHDVKAWLEFVRFQDEGVKMGVFAMDDSPETEKGKKLSLAVAEKKISILENAIEKNPSSIELKVEHLELCKEFWTSSKLLEHWKQMAFLHPNDPLLWQQYLIFSQSTFSSFTFSRTMTLYGKCLSTLQSIVGGTFRSHNALPHTEDYMIDLFTQECEYMRQSGHTEKAIAAFQALIEFNCFSPAKLDESTKPTQQIAFFETFWDSGEPVFGEHGAKGWNKWMHKKEKGGWEELVLPTQEENENDEEDVEDDFIKIDRPVWKVWSDVENYREQCHWLPWKPDVKRGQTEEDCEDPDRLVLFDDISSSLFKVTTQDHQFQIILRFLQFLGVSTCPITSTACYQSQRYFGVSLEHPTQLLQNTLSTSELAWAINYRGVACIVEPLQQKVLLSECEFSCSSHSKDLNDFIINIFTQALSVLSGVARTHLTCIWLQYETRKAAQIKGKRTKHQTKSVRKFAKSVLKETHNRNNLLLWEMYAQFEWQVGNIDEARKIFDTALMMYSQLSKHTQSQDMKQSAAKLCRTYTELELGFDVLVSTPTHHVRIALDESRRKRALHILTNFADPAMYTSSSSNPVNSVSILKARSVYQMECHKLLQGYKDLVSSHSSMCVPVGSCVTHVVTCYALFQYMTVGLKAATVVFEESLSELRNQCKLPEPPEDRFTNISEYYLLDYEMLLTLYVRVHFYHMVHHPTTLTPVRNLLQRALSDFPNSPTFLYLFILMELRSHITGRVRRYFDHALHESTTPVPFLYAIFAEQLREQTFEQVQRNQVAASDTTWQLPSTGITHRIRSLFERSTSCRNARHCILIWRMYIYFEVHHGNKERAKSIFYRSLQHCPWSKALYMDAILYFPDDLLHILDIMMEKEIRIRAPLEEIEMLLKAKQQEQAGNTNQTVQAADQCGDMDQDTGHLNQDNLNKQQDTSKQQIQLITE</sequence>
<dbReference type="SMART" id="SM00386">
    <property type="entry name" value="HAT"/>
    <property type="match status" value="6"/>
</dbReference>
<dbReference type="PANTHER" id="PTHR13471:SF0">
    <property type="entry name" value="NUCLEAR EXOSOME REGULATOR NRDE2"/>
    <property type="match status" value="1"/>
</dbReference>
<dbReference type="GeneID" id="100374500"/>
<proteinExistence type="inferred from homology"/>
<dbReference type="PANTHER" id="PTHR13471">
    <property type="entry name" value="TETRATRICOPEPTIDE-LIKE HELICAL"/>
    <property type="match status" value="1"/>
</dbReference>
<feature type="compositionally biased region" description="Basic residues" evidence="4">
    <location>
        <begin position="184"/>
        <end position="204"/>
    </location>
</feature>
<comment type="similarity">
    <text evidence="2">Belongs to the NRDE2 family.</text>
</comment>
<evidence type="ECO:0000256" key="2">
    <source>
        <dbReference type="ARBA" id="ARBA00009265"/>
    </source>
</evidence>
<reference evidence="6" key="1">
    <citation type="submission" date="2025-08" db="UniProtKB">
        <authorList>
            <consortium name="RefSeq"/>
        </authorList>
    </citation>
    <scope>IDENTIFICATION</scope>
    <source>
        <tissue evidence="6">Testes</tissue>
    </source>
</reference>
<organism evidence="5 6">
    <name type="scientific">Saccoglossus kowalevskii</name>
    <name type="common">Acorn worm</name>
    <dbReference type="NCBI Taxonomy" id="10224"/>
    <lineage>
        <taxon>Eukaryota</taxon>
        <taxon>Metazoa</taxon>
        <taxon>Hemichordata</taxon>
        <taxon>Enteropneusta</taxon>
        <taxon>Harrimaniidae</taxon>
        <taxon>Saccoglossus</taxon>
    </lineage>
</organism>
<feature type="compositionally biased region" description="Basic residues" evidence="4">
    <location>
        <begin position="134"/>
        <end position="144"/>
    </location>
</feature>
<feature type="compositionally biased region" description="Polar residues" evidence="4">
    <location>
        <begin position="1312"/>
        <end position="1335"/>
    </location>
</feature>
<dbReference type="SUPFAM" id="SSF48452">
    <property type="entry name" value="TPR-like"/>
    <property type="match status" value="2"/>
</dbReference>
<feature type="region of interest" description="Disordered" evidence="4">
    <location>
        <begin position="1305"/>
        <end position="1335"/>
    </location>
</feature>
<evidence type="ECO:0000256" key="1">
    <source>
        <dbReference type="ARBA" id="ARBA00004123"/>
    </source>
</evidence>
<dbReference type="CDD" id="cd22200">
    <property type="entry name" value="NRDE2_MID"/>
    <property type="match status" value="1"/>
</dbReference>
<feature type="compositionally biased region" description="Basic and acidic residues" evidence="4">
    <location>
        <begin position="146"/>
        <end position="157"/>
    </location>
</feature>
<gene>
    <name evidence="6" type="primary">LOC100374500</name>
</gene>
<evidence type="ECO:0000313" key="6">
    <source>
        <dbReference type="RefSeq" id="XP_006823850.1"/>
    </source>
</evidence>
<evidence type="ECO:0000256" key="4">
    <source>
        <dbReference type="SAM" id="MobiDB-lite"/>
    </source>
</evidence>
<keyword evidence="5" id="KW-1185">Reference proteome</keyword>
<feature type="compositionally biased region" description="Basic and acidic residues" evidence="4">
    <location>
        <begin position="94"/>
        <end position="121"/>
    </location>
</feature>
<dbReference type="Gene3D" id="1.25.40.10">
    <property type="entry name" value="Tetratricopeptide repeat domain"/>
    <property type="match status" value="2"/>
</dbReference>
<dbReference type="RefSeq" id="XP_006823850.1">
    <property type="nucleotide sequence ID" value="XM_006823787.1"/>
</dbReference>
<dbReference type="InterPro" id="IPR003107">
    <property type="entry name" value="HAT"/>
</dbReference>
<comment type="subcellular location">
    <subcellularLocation>
        <location evidence="1">Nucleus</location>
    </subcellularLocation>
</comment>
<feature type="region of interest" description="Disordered" evidence="4">
    <location>
        <begin position="93"/>
        <end position="208"/>
    </location>
</feature>
<protein>
    <submittedName>
        <fullName evidence="6">Protein NRDE2 homolog</fullName>
    </submittedName>
</protein>
<feature type="compositionally biased region" description="Basic and acidic residues" evidence="4">
    <location>
        <begin position="172"/>
        <end position="183"/>
    </location>
</feature>